<dbReference type="RefSeq" id="WP_390357860.1">
    <property type="nucleotide sequence ID" value="NZ_JBHUIZ010000017.1"/>
</dbReference>
<dbReference type="Proteomes" id="UP001281447">
    <property type="component" value="Unassembled WGS sequence"/>
</dbReference>
<accession>A0ABU5C2S0</accession>
<dbReference type="Gene3D" id="3.30.300.20">
    <property type="match status" value="1"/>
</dbReference>
<organism evidence="1 2">
    <name type="scientific">Tigheibacillus halophilus</name>
    <dbReference type="NCBI Taxonomy" id="361280"/>
    <lineage>
        <taxon>Bacteria</taxon>
        <taxon>Bacillati</taxon>
        <taxon>Bacillota</taxon>
        <taxon>Bacilli</taxon>
        <taxon>Bacillales</taxon>
        <taxon>Bacillaceae</taxon>
        <taxon>Tigheibacillus</taxon>
    </lineage>
</organism>
<name>A0ABU5C2S0_9BACI</name>
<reference evidence="1 2" key="1">
    <citation type="submission" date="2023-10" db="EMBL/GenBank/DDBJ databases">
        <title>Virgibacillus halophilus 5B73C genome.</title>
        <authorList>
            <person name="Miliotis G."/>
            <person name="Sengupta P."/>
            <person name="Hameed A."/>
            <person name="Chuvochina M."/>
            <person name="Mcdonagh F."/>
            <person name="Simpson A.C."/>
            <person name="Singh N.K."/>
            <person name="Rekha P.D."/>
            <person name="Raman K."/>
            <person name="Hugenholtz P."/>
            <person name="Venkateswaran K."/>
        </authorList>
    </citation>
    <scope>NUCLEOTIDE SEQUENCE [LARGE SCALE GENOMIC DNA]</scope>
    <source>
        <strain evidence="1 2">5B73C</strain>
    </source>
</reference>
<dbReference type="SUPFAM" id="SSF82784">
    <property type="entry name" value="OsmC-like"/>
    <property type="match status" value="1"/>
</dbReference>
<dbReference type="Pfam" id="PF02566">
    <property type="entry name" value="OsmC"/>
    <property type="match status" value="1"/>
</dbReference>
<dbReference type="EMBL" id="JAWDIP010000003">
    <property type="protein sequence ID" value="MDY0393206.1"/>
    <property type="molecule type" value="Genomic_DNA"/>
</dbReference>
<proteinExistence type="predicted"/>
<dbReference type="InterPro" id="IPR036102">
    <property type="entry name" value="OsmC/Ohrsf"/>
</dbReference>
<sequence length="150" mass="16441">MAKQTFTATATWKENLLVETESRGHRILIDEPQELGGSDKGMNPVEVVLSALGACQAIVARTYASQFGIDLKGFRVTVEGDLDTDGFLNKSNVRPGFSNIRYIFHIDTEAPAEKISAYQEFIETHCPVGDTLANPVALKASQVIVEHPTY</sequence>
<dbReference type="InterPro" id="IPR003718">
    <property type="entry name" value="OsmC/Ohr_fam"/>
</dbReference>
<keyword evidence="2" id="KW-1185">Reference proteome</keyword>
<dbReference type="InterPro" id="IPR052924">
    <property type="entry name" value="OsmC/Ohr_hydroprdx_reductase"/>
</dbReference>
<evidence type="ECO:0000313" key="1">
    <source>
        <dbReference type="EMBL" id="MDY0393206.1"/>
    </source>
</evidence>
<dbReference type="InterPro" id="IPR015946">
    <property type="entry name" value="KH_dom-like_a/b"/>
</dbReference>
<protein>
    <submittedName>
        <fullName evidence="1">OsmC family protein</fullName>
    </submittedName>
</protein>
<gene>
    <name evidence="1" type="ORF">RWE15_00605</name>
</gene>
<dbReference type="PANTHER" id="PTHR35368">
    <property type="entry name" value="HYDROPEROXIDE REDUCTASE"/>
    <property type="match status" value="1"/>
</dbReference>
<comment type="caution">
    <text evidence="1">The sequence shown here is derived from an EMBL/GenBank/DDBJ whole genome shotgun (WGS) entry which is preliminary data.</text>
</comment>
<dbReference type="PANTHER" id="PTHR35368:SF1">
    <property type="entry name" value="HYDROPEROXIDE REDUCTASE"/>
    <property type="match status" value="1"/>
</dbReference>
<evidence type="ECO:0000313" key="2">
    <source>
        <dbReference type="Proteomes" id="UP001281447"/>
    </source>
</evidence>